<dbReference type="Gene3D" id="1.10.260.40">
    <property type="entry name" value="lambda repressor-like DNA-binding domains"/>
    <property type="match status" value="1"/>
</dbReference>
<dbReference type="InterPro" id="IPR049639">
    <property type="entry name" value="RstR"/>
</dbReference>
<gene>
    <name evidence="3" type="ORF">CYK18_03620</name>
</gene>
<protein>
    <submittedName>
        <fullName evidence="3">Transcriptional regulator</fullName>
    </submittedName>
</protein>
<dbReference type="RefSeq" id="WP_101785123.1">
    <property type="nucleotide sequence ID" value="NZ_PKIE01000001.1"/>
</dbReference>
<dbReference type="GO" id="GO:0003677">
    <property type="term" value="F:DNA binding"/>
    <property type="evidence" value="ECO:0007669"/>
    <property type="project" value="UniProtKB-KW"/>
</dbReference>
<comment type="caution">
    <text evidence="3">The sequence shown here is derived from an EMBL/GenBank/DDBJ whole genome shotgun (WGS) entry which is preliminary data.</text>
</comment>
<dbReference type="CDD" id="cd00093">
    <property type="entry name" value="HTH_XRE"/>
    <property type="match status" value="1"/>
</dbReference>
<accession>A0A2I1Z2I6</accession>
<evidence type="ECO:0000256" key="1">
    <source>
        <dbReference type="ARBA" id="ARBA00023125"/>
    </source>
</evidence>
<dbReference type="SMART" id="SM00530">
    <property type="entry name" value="HTH_XRE"/>
    <property type="match status" value="1"/>
</dbReference>
<evidence type="ECO:0000259" key="2">
    <source>
        <dbReference type="PROSITE" id="PS50943"/>
    </source>
</evidence>
<feature type="domain" description="HTH cro/C1-type" evidence="2">
    <location>
        <begin position="7"/>
        <end position="61"/>
    </location>
</feature>
<proteinExistence type="predicted"/>
<dbReference type="PANTHER" id="PTHR46558">
    <property type="entry name" value="TRACRIPTIONAL REGULATORY PROTEIN-RELATED-RELATED"/>
    <property type="match status" value="1"/>
</dbReference>
<organism evidence="3">
    <name type="scientific">Streptococcus mitis</name>
    <dbReference type="NCBI Taxonomy" id="28037"/>
    <lineage>
        <taxon>Bacteria</taxon>
        <taxon>Bacillati</taxon>
        <taxon>Bacillota</taxon>
        <taxon>Bacilli</taxon>
        <taxon>Lactobacillales</taxon>
        <taxon>Streptococcaceae</taxon>
        <taxon>Streptococcus</taxon>
        <taxon>Streptococcus mitis group</taxon>
    </lineage>
</organism>
<sequence length="115" mass="13367">MEFAERLKSLRLQAKLTQTEVAEKVGVSQPQYARWEAGKRKPTSETLQKFADFFGVTMDYLSGKDGEDEEDELSNVEVLFRMASDGLTDEEKATFREELIEFMKERKKAFEEDKK</sequence>
<dbReference type="InterPro" id="IPR001387">
    <property type="entry name" value="Cro/C1-type_HTH"/>
</dbReference>
<dbReference type="PROSITE" id="PS50943">
    <property type="entry name" value="HTH_CROC1"/>
    <property type="match status" value="1"/>
</dbReference>
<dbReference type="SUPFAM" id="SSF47413">
    <property type="entry name" value="lambda repressor-like DNA-binding domains"/>
    <property type="match status" value="1"/>
</dbReference>
<evidence type="ECO:0000313" key="3">
    <source>
        <dbReference type="EMBL" id="PLA61292.1"/>
    </source>
</evidence>
<dbReference type="InterPro" id="IPR010982">
    <property type="entry name" value="Lambda_DNA-bd_dom_sf"/>
</dbReference>
<dbReference type="EMBL" id="PKIE01000001">
    <property type="protein sequence ID" value="PLA61292.1"/>
    <property type="molecule type" value="Genomic_DNA"/>
</dbReference>
<dbReference type="Pfam" id="PF01381">
    <property type="entry name" value="HTH_3"/>
    <property type="match status" value="1"/>
</dbReference>
<dbReference type="Proteomes" id="UP000234971">
    <property type="component" value="Unassembled WGS sequence"/>
</dbReference>
<keyword evidence="1" id="KW-0238">DNA-binding</keyword>
<dbReference type="PANTHER" id="PTHR46558:SF11">
    <property type="entry name" value="HTH-TYPE TRANSCRIPTIONAL REGULATOR XRE"/>
    <property type="match status" value="1"/>
</dbReference>
<reference evidence="3" key="1">
    <citation type="submission" date="2017-12" db="EMBL/GenBank/DDBJ databases">
        <title>Phylogenetic diversity of female urinary microbiome.</title>
        <authorList>
            <person name="Thomas-White K."/>
            <person name="Wolfe A.J."/>
        </authorList>
    </citation>
    <scope>NUCLEOTIDE SEQUENCE [LARGE SCALE GENOMIC DNA]</scope>
    <source>
        <strain evidence="3">UMB1341</strain>
    </source>
</reference>
<dbReference type="AlphaFoldDB" id="A0A2I1Z2I6"/>
<dbReference type="NCBIfam" id="NF041951">
    <property type="entry name" value="phage_RstR"/>
    <property type="match status" value="1"/>
</dbReference>
<name>A0A2I1Z2I6_STRMT</name>